<keyword evidence="1" id="KW-0175">Coiled coil</keyword>
<feature type="chain" id="PRO_5047504166" description="Mannosyl-glycoprotein endo-beta-N-acetylglucosaminidase" evidence="4">
    <location>
        <begin position="29"/>
        <end position="1189"/>
    </location>
</feature>
<feature type="signal peptide" evidence="4">
    <location>
        <begin position="1"/>
        <end position="28"/>
    </location>
</feature>
<keyword evidence="4" id="KW-0732">Signal</keyword>
<dbReference type="InterPro" id="IPR054110">
    <property type="entry name" value="EndoD-like_D2"/>
</dbReference>
<keyword evidence="3" id="KW-1133">Transmembrane helix</keyword>
<dbReference type="PANTHER" id="PTHR13246">
    <property type="entry name" value="ENDO BETA N-ACETYLGLUCOSAMINIDASE"/>
    <property type="match status" value="1"/>
</dbReference>
<dbReference type="Proteomes" id="UP001629536">
    <property type="component" value="Unassembled WGS sequence"/>
</dbReference>
<dbReference type="InterPro" id="IPR005201">
    <property type="entry name" value="TIM_ENGase"/>
</dbReference>
<evidence type="ECO:0008006" key="9">
    <source>
        <dbReference type="Google" id="ProtNLM"/>
    </source>
</evidence>
<name>A0ABW9F7B1_9FIRM</name>
<dbReference type="InterPro" id="IPR013783">
    <property type="entry name" value="Ig-like_fold"/>
</dbReference>
<proteinExistence type="predicted"/>
<keyword evidence="8" id="KW-1185">Reference proteome</keyword>
<evidence type="ECO:0000256" key="4">
    <source>
        <dbReference type="SAM" id="SignalP"/>
    </source>
</evidence>
<accession>A0ABW9F7B1</accession>
<keyword evidence="3" id="KW-0472">Membrane</keyword>
<evidence type="ECO:0000259" key="5">
    <source>
        <dbReference type="Pfam" id="PF03644"/>
    </source>
</evidence>
<dbReference type="PANTHER" id="PTHR13246:SF1">
    <property type="entry name" value="CYTOSOLIC ENDO-BETA-N-ACETYLGLUCOSAMINIDASE"/>
    <property type="match status" value="1"/>
</dbReference>
<evidence type="ECO:0000256" key="3">
    <source>
        <dbReference type="SAM" id="Phobius"/>
    </source>
</evidence>
<evidence type="ECO:0000259" key="6">
    <source>
        <dbReference type="Pfam" id="PF21910"/>
    </source>
</evidence>
<keyword evidence="3" id="KW-0812">Transmembrane</keyword>
<dbReference type="Gene3D" id="3.20.20.80">
    <property type="entry name" value="Glycosidases"/>
    <property type="match status" value="1"/>
</dbReference>
<evidence type="ECO:0000256" key="1">
    <source>
        <dbReference type="SAM" id="Coils"/>
    </source>
</evidence>
<dbReference type="Pfam" id="PF03644">
    <property type="entry name" value="Glyco_hydro_85"/>
    <property type="match status" value="1"/>
</dbReference>
<protein>
    <recommendedName>
        <fullName evidence="9">Mannosyl-glycoprotein endo-beta-N-acetylglucosaminidase</fullName>
    </recommendedName>
</protein>
<organism evidence="7 8">
    <name type="scientific">Helcococcus bovis</name>
    <dbReference type="NCBI Taxonomy" id="3153252"/>
    <lineage>
        <taxon>Bacteria</taxon>
        <taxon>Bacillati</taxon>
        <taxon>Bacillota</taxon>
        <taxon>Tissierellia</taxon>
        <taxon>Tissierellales</taxon>
        <taxon>Peptoniphilaceae</taxon>
        <taxon>Helcococcus</taxon>
    </lineage>
</organism>
<dbReference type="Gene3D" id="2.60.40.10">
    <property type="entry name" value="Immunoglobulins"/>
    <property type="match status" value="1"/>
</dbReference>
<dbReference type="InterPro" id="IPR032979">
    <property type="entry name" value="ENGase"/>
</dbReference>
<evidence type="ECO:0000256" key="2">
    <source>
        <dbReference type="SAM" id="MobiDB-lite"/>
    </source>
</evidence>
<feature type="region of interest" description="Disordered" evidence="2">
    <location>
        <begin position="905"/>
        <end position="926"/>
    </location>
</feature>
<feature type="compositionally biased region" description="Acidic residues" evidence="2">
    <location>
        <begin position="912"/>
        <end position="926"/>
    </location>
</feature>
<feature type="transmembrane region" description="Helical" evidence="3">
    <location>
        <begin position="1164"/>
        <end position="1183"/>
    </location>
</feature>
<dbReference type="Gene3D" id="2.60.120.260">
    <property type="entry name" value="Galactose-binding domain-like"/>
    <property type="match status" value="1"/>
</dbReference>
<gene>
    <name evidence="7" type="ORF">ABGF40_05080</name>
</gene>
<feature type="coiled-coil region" evidence="1">
    <location>
        <begin position="989"/>
        <end position="1037"/>
    </location>
</feature>
<comment type="caution">
    <text evidence="7">The sequence shown here is derived from an EMBL/GenBank/DDBJ whole genome shotgun (WGS) entry which is preliminary data.</text>
</comment>
<feature type="domain" description="Endo-beta-N-acetylglucosaminidase D-like D2" evidence="6">
    <location>
        <begin position="658"/>
        <end position="727"/>
    </location>
</feature>
<dbReference type="Pfam" id="PF21910">
    <property type="entry name" value="GH85_C"/>
    <property type="match status" value="1"/>
</dbReference>
<evidence type="ECO:0000313" key="8">
    <source>
        <dbReference type="Proteomes" id="UP001629536"/>
    </source>
</evidence>
<evidence type="ECO:0000313" key="7">
    <source>
        <dbReference type="EMBL" id="MFM1525043.1"/>
    </source>
</evidence>
<sequence>MKKIYKKILATALSVVFLASFVPQKAYAADSIPMTGEAKRKANQPKFSGYRVWDIRDWTPENDPGAQLLKAKVPLQKRNEPFKATQANPTLESNAEIMLMQGDYGNTFTDGMMYNNTFGYYPLSFWQYTDYFAPWHGATTATTPEDLYDRKYESKVDRGWEKRYFEFGVLNIPNPAYTNAAHKNGVKSIAVIYFDQYYRQGQTINELFVQDKDGKFPVAEKLIEMAKFFGYDGYFFNAEESVEERFENSKKLFLKRLHDAGLYTQYYNTENAMNSSKYQWLFYDTDGDGKEERIQDSVFVNYGWPGTVDKQMEFIKSKKIDPFKNVFYGVEANQNGFNGNHTSGKQIQKLYEKNTKNPRASIALFTPSDFYQRALPEDMIQDTGYQWMIEERARMYFSGAKVNPRETGMFEGYKREDVMFDDASGWVGVADFTSEKSVIKGSNFYSSFNIGKGVQYFENGKVSLDEEWSNINIQDIPLTWQWWIDSENTKGKLNLDFDFGKKEVRRDKSKQVIELPFNQIGAYEGGSSLVTYGKLDGQNTIRLYKTDLDINQNSKLDITFRKTSTDDVKMKLSLIFKDKTGEIVKEDIENSEKSGAWTTSTINLSKYDGKKLAMIGLSFEGKSENYQMNIGKISVSDGLKAPSKPEGFKIQKLFSDDEMIVEWKKEDFSNVDKYEIRGVLPNGEKVFLGGIYDDVFYVKSLKNANKFELVAVGKNGEKSEPSIVEFNPDSIVNRLNYETETVEVTTKKDHPVKGSIVQSKHDGKLVLNWENPKADYKELELRVTLPENDSKALFTKIIKKGESTTDIEIPYNNGEKFEATIYTVLNDGSKLESVTLTGKLKDTYVQRYNKELFNEKNKTFWSPEPNDWSKLHVKLNDEIVKFSNRFGWKSDYAIRGATLMNVTFSDDKNTSEDELEDELEDEMQDESEEDIYDDFVDSNETYGLVEVVLEDYVGNKSLPTYIILGKNKAEDLISKIEKSEDMINSYKYKEDGKDKVKEAVEKAKALLKKKDVSNGEIKDMEKMLDEIQNTLVLKEAEKETPKETQKETSKEKYEDKNKFVPKVVYGSGQIIQKGKVDKIEFKSDGLLKTLEKVEVDGKELSKSDYFSLEGSTIVILPERYFGKLQEGNHILTMKFGEGEKNKAGNVDFGFTIKDNKLNPLTADYGVGIYISLLGISILGIYLSKKKIIK</sequence>
<dbReference type="RefSeq" id="WP_408126645.1">
    <property type="nucleotide sequence ID" value="NZ_JBFNFH010000010.1"/>
</dbReference>
<feature type="domain" description="Cytosolic endo-beta-N-acetylglucosaminidase TIM barrel" evidence="5">
    <location>
        <begin position="115"/>
        <end position="455"/>
    </location>
</feature>
<dbReference type="EMBL" id="JBFNFH010000010">
    <property type="protein sequence ID" value="MFM1525043.1"/>
    <property type="molecule type" value="Genomic_DNA"/>
</dbReference>
<reference evidence="7 8" key="1">
    <citation type="journal article" date="2024" name="Front. Microbiol.">
        <title>Pangenomic and biochemical analyses of Helcococcus ovis reveal widespread tetracycline resistance and a novel bacterial species, Helcococcus bovis.</title>
        <authorList>
            <person name="Cunha F."/>
            <person name="Zhai Y."/>
            <person name="Casaro S."/>
            <person name="Jones K.L."/>
            <person name="Hernandez M."/>
            <person name="Bisinotto R.S."/>
            <person name="Kariyawasam S."/>
            <person name="Brown M.B."/>
            <person name="Phillips A."/>
            <person name="Jeong K.C."/>
            <person name="Galvao K.N."/>
        </authorList>
    </citation>
    <scope>NUCLEOTIDE SEQUENCE [LARGE SCALE GENOMIC DNA]</scope>
    <source>
        <strain evidence="7 8">KG197</strain>
    </source>
</reference>